<dbReference type="HOGENOM" id="CLU_2726047_0_0_1"/>
<accession>A0A0C3Y041</accession>
<dbReference type="EMBL" id="CM001224">
    <property type="protein sequence ID" value="KEH19260.1"/>
    <property type="molecule type" value="Genomic_DNA"/>
</dbReference>
<dbReference type="Proteomes" id="UP000002051">
    <property type="component" value="Chromosome 8"/>
</dbReference>
<sequence length="72" mass="8254">MIVEHVIILRDSSRFHINSRTDPARAKGTGYNGIKPLHDHVWSCSRTNLYIFSEYSLLVLFTVCCIVCNLID</sequence>
<evidence type="ECO:0000313" key="5">
    <source>
        <dbReference type="Proteomes" id="UP000002051"/>
    </source>
</evidence>
<dbReference type="EnsemblPlants" id="KEH19260">
    <property type="protein sequence ID" value="KEH19260"/>
    <property type="gene ID" value="MTR_8g445970"/>
</dbReference>
<evidence type="ECO:0000313" key="3">
    <source>
        <dbReference type="EMBL" id="KEH19260.1"/>
    </source>
</evidence>
<accession>G7L7P3</accession>
<dbReference type="EnsemblPlants" id="AET02634">
    <property type="protein sequence ID" value="AET02634"/>
    <property type="gene ID" value="MTR_8g044950"/>
</dbReference>
<keyword evidence="5" id="KW-1185">Reference proteome</keyword>
<dbReference type="PaxDb" id="3880-AET02634"/>
<evidence type="ECO:0000313" key="2">
    <source>
        <dbReference type="EMBL" id="AET02634.2"/>
    </source>
</evidence>
<keyword evidence="1" id="KW-0472">Membrane</keyword>
<reference evidence="2 5" key="2">
    <citation type="journal article" date="2014" name="BMC Genomics">
        <title>An improved genome release (version Mt4.0) for the model legume Medicago truncatula.</title>
        <authorList>
            <person name="Tang H."/>
            <person name="Krishnakumar V."/>
            <person name="Bidwell S."/>
            <person name="Rosen B."/>
            <person name="Chan A."/>
            <person name="Zhou S."/>
            <person name="Gentzbittel L."/>
            <person name="Childs K.L."/>
            <person name="Yandell M."/>
            <person name="Gundlach H."/>
            <person name="Mayer K.F."/>
            <person name="Schwartz D.C."/>
            <person name="Town C.D."/>
        </authorList>
    </citation>
    <scope>GENOME REANNOTATION</scope>
    <source>
        <strain evidence="3">A17</strain>
        <strain evidence="4 5">cv. Jemalong A17</strain>
    </source>
</reference>
<evidence type="ECO:0000256" key="1">
    <source>
        <dbReference type="SAM" id="Phobius"/>
    </source>
</evidence>
<reference evidence="4" key="3">
    <citation type="submission" date="2015-04" db="UniProtKB">
        <authorList>
            <consortium name="EnsemblPlants"/>
        </authorList>
    </citation>
    <scope>IDENTIFICATION</scope>
    <source>
        <strain evidence="4">cv. Jemalong A17</strain>
    </source>
</reference>
<dbReference type="AlphaFoldDB" id="G7L7P3"/>
<reference evidence="2 5" key="1">
    <citation type="journal article" date="2011" name="Nature">
        <title>The Medicago genome provides insight into the evolution of rhizobial symbioses.</title>
        <authorList>
            <person name="Young N.D."/>
            <person name="Debelle F."/>
            <person name="Oldroyd G.E."/>
            <person name="Geurts R."/>
            <person name="Cannon S.B."/>
            <person name="Udvardi M.K."/>
            <person name="Benedito V.A."/>
            <person name="Mayer K.F."/>
            <person name="Gouzy J."/>
            <person name="Schoof H."/>
            <person name="Van de Peer Y."/>
            <person name="Proost S."/>
            <person name="Cook D.R."/>
            <person name="Meyers B.C."/>
            <person name="Spannagl M."/>
            <person name="Cheung F."/>
            <person name="De Mita S."/>
            <person name="Krishnakumar V."/>
            <person name="Gundlach H."/>
            <person name="Zhou S."/>
            <person name="Mudge J."/>
            <person name="Bharti A.K."/>
            <person name="Murray J.D."/>
            <person name="Naoumkina M.A."/>
            <person name="Rosen B."/>
            <person name="Silverstein K.A."/>
            <person name="Tang H."/>
            <person name="Rombauts S."/>
            <person name="Zhao P.X."/>
            <person name="Zhou P."/>
            <person name="Barbe V."/>
            <person name="Bardou P."/>
            <person name="Bechner M."/>
            <person name="Bellec A."/>
            <person name="Berger A."/>
            <person name="Berges H."/>
            <person name="Bidwell S."/>
            <person name="Bisseling T."/>
            <person name="Choisne N."/>
            <person name="Couloux A."/>
            <person name="Denny R."/>
            <person name="Deshpande S."/>
            <person name="Dai X."/>
            <person name="Doyle J.J."/>
            <person name="Dudez A.M."/>
            <person name="Farmer A.D."/>
            <person name="Fouteau S."/>
            <person name="Franken C."/>
            <person name="Gibelin C."/>
            <person name="Gish J."/>
            <person name="Goldstein S."/>
            <person name="Gonzalez A.J."/>
            <person name="Green P.J."/>
            <person name="Hallab A."/>
            <person name="Hartog M."/>
            <person name="Hua A."/>
            <person name="Humphray S.J."/>
            <person name="Jeong D.H."/>
            <person name="Jing Y."/>
            <person name="Jocker A."/>
            <person name="Kenton S.M."/>
            <person name="Kim D.J."/>
            <person name="Klee K."/>
            <person name="Lai H."/>
            <person name="Lang C."/>
            <person name="Lin S."/>
            <person name="Macmil S.L."/>
            <person name="Magdelenat G."/>
            <person name="Matthews L."/>
            <person name="McCorrison J."/>
            <person name="Monaghan E.L."/>
            <person name="Mun J.H."/>
            <person name="Najar F.Z."/>
            <person name="Nicholson C."/>
            <person name="Noirot C."/>
            <person name="O'Bleness M."/>
            <person name="Paule C.R."/>
            <person name="Poulain J."/>
            <person name="Prion F."/>
            <person name="Qin B."/>
            <person name="Qu C."/>
            <person name="Retzel E.F."/>
            <person name="Riddle C."/>
            <person name="Sallet E."/>
            <person name="Samain S."/>
            <person name="Samson N."/>
            <person name="Sanders I."/>
            <person name="Saurat O."/>
            <person name="Scarpelli C."/>
            <person name="Schiex T."/>
            <person name="Segurens B."/>
            <person name="Severin A.J."/>
            <person name="Sherrier D.J."/>
            <person name="Shi R."/>
            <person name="Sims S."/>
            <person name="Singer S.R."/>
            <person name="Sinharoy S."/>
            <person name="Sterck L."/>
            <person name="Viollet A."/>
            <person name="Wang B.B."/>
            <person name="Wang K."/>
            <person name="Wang M."/>
            <person name="Wang X."/>
            <person name="Warfsmann J."/>
            <person name="Weissenbach J."/>
            <person name="White D.D."/>
            <person name="White J.D."/>
            <person name="Wiley G.B."/>
            <person name="Wincker P."/>
            <person name="Xing Y."/>
            <person name="Yang L."/>
            <person name="Yao Z."/>
            <person name="Ying F."/>
            <person name="Zhai J."/>
            <person name="Zhou L."/>
            <person name="Zuber A."/>
            <person name="Denarie J."/>
            <person name="Dixon R.A."/>
            <person name="May G.D."/>
            <person name="Schwartz D.C."/>
            <person name="Rogers J."/>
            <person name="Quetier F."/>
            <person name="Town C.D."/>
            <person name="Roe B.A."/>
        </authorList>
    </citation>
    <scope>NUCLEOTIDE SEQUENCE [LARGE SCALE GENOMIC DNA]</scope>
    <source>
        <strain evidence="2">A17</strain>
        <strain evidence="4 5">cv. Jemalong A17</strain>
    </source>
</reference>
<name>G7L7P3_MEDTR</name>
<keyword evidence="1 2" id="KW-0812">Transmembrane</keyword>
<dbReference type="EMBL" id="CM001224">
    <property type="protein sequence ID" value="AET02634.2"/>
    <property type="molecule type" value="Genomic_DNA"/>
</dbReference>
<proteinExistence type="predicted"/>
<gene>
    <name evidence="2" type="ordered locus">MTR_8g044950</name>
    <name evidence="3" type="ordered locus">MTR_8g445970</name>
</gene>
<keyword evidence="1" id="KW-1133">Transmembrane helix</keyword>
<protein>
    <submittedName>
        <fullName evidence="2">Transmembrane protein, putative</fullName>
    </submittedName>
</protein>
<organism evidence="2 5">
    <name type="scientific">Medicago truncatula</name>
    <name type="common">Barrel medic</name>
    <name type="synonym">Medicago tribuloides</name>
    <dbReference type="NCBI Taxonomy" id="3880"/>
    <lineage>
        <taxon>Eukaryota</taxon>
        <taxon>Viridiplantae</taxon>
        <taxon>Streptophyta</taxon>
        <taxon>Embryophyta</taxon>
        <taxon>Tracheophyta</taxon>
        <taxon>Spermatophyta</taxon>
        <taxon>Magnoliopsida</taxon>
        <taxon>eudicotyledons</taxon>
        <taxon>Gunneridae</taxon>
        <taxon>Pentapetalae</taxon>
        <taxon>rosids</taxon>
        <taxon>fabids</taxon>
        <taxon>Fabales</taxon>
        <taxon>Fabaceae</taxon>
        <taxon>Papilionoideae</taxon>
        <taxon>50 kb inversion clade</taxon>
        <taxon>NPAAA clade</taxon>
        <taxon>Hologalegina</taxon>
        <taxon>IRL clade</taxon>
        <taxon>Trifolieae</taxon>
        <taxon>Medicago</taxon>
    </lineage>
</organism>
<evidence type="ECO:0000313" key="4">
    <source>
        <dbReference type="EnsemblPlants" id="AET02634"/>
    </source>
</evidence>
<feature type="transmembrane region" description="Helical" evidence="1">
    <location>
        <begin position="49"/>
        <end position="71"/>
    </location>
</feature>